<dbReference type="OrthoDB" id="203824at2759"/>
<evidence type="ECO:0000256" key="4">
    <source>
        <dbReference type="SAM" id="MobiDB-lite"/>
    </source>
</evidence>
<dbReference type="RefSeq" id="XP_033603854.1">
    <property type="nucleotide sequence ID" value="XM_033748991.1"/>
</dbReference>
<name>A0A6A6WF99_9PEZI</name>
<proteinExistence type="inferred from homology"/>
<reference evidence="5" key="1">
    <citation type="journal article" date="2020" name="Stud. Mycol.">
        <title>101 Dothideomycetes genomes: a test case for predicting lifestyles and emergence of pathogens.</title>
        <authorList>
            <person name="Haridas S."/>
            <person name="Albert R."/>
            <person name="Binder M."/>
            <person name="Bloem J."/>
            <person name="Labutti K."/>
            <person name="Salamov A."/>
            <person name="Andreopoulos B."/>
            <person name="Baker S."/>
            <person name="Barry K."/>
            <person name="Bills G."/>
            <person name="Bluhm B."/>
            <person name="Cannon C."/>
            <person name="Castanera R."/>
            <person name="Culley D."/>
            <person name="Daum C."/>
            <person name="Ezra D."/>
            <person name="Gonzalez J."/>
            <person name="Henrissat B."/>
            <person name="Kuo A."/>
            <person name="Liang C."/>
            <person name="Lipzen A."/>
            <person name="Lutzoni F."/>
            <person name="Magnuson J."/>
            <person name="Mondo S."/>
            <person name="Nolan M."/>
            <person name="Ohm R."/>
            <person name="Pangilinan J."/>
            <person name="Park H.-J."/>
            <person name="Ramirez L."/>
            <person name="Alfaro M."/>
            <person name="Sun H."/>
            <person name="Tritt A."/>
            <person name="Yoshinaga Y."/>
            <person name="Zwiers L.-H."/>
            <person name="Turgeon B."/>
            <person name="Goodwin S."/>
            <person name="Spatafora J."/>
            <person name="Crous P."/>
            <person name="Grigoriev I."/>
        </authorList>
    </citation>
    <scope>NUCLEOTIDE SEQUENCE</scope>
    <source>
        <strain evidence="5">CBS 121739</strain>
    </source>
</reference>
<feature type="region of interest" description="Disordered" evidence="4">
    <location>
        <begin position="360"/>
        <end position="444"/>
    </location>
</feature>
<dbReference type="GeneID" id="54490045"/>
<dbReference type="GO" id="GO:0016973">
    <property type="term" value="P:poly(A)+ mRNA export from nucleus"/>
    <property type="evidence" value="ECO:0007669"/>
    <property type="project" value="TreeGrafter"/>
</dbReference>
<dbReference type="AlphaFoldDB" id="A0A6A6WF99"/>
<evidence type="ECO:0000256" key="1">
    <source>
        <dbReference type="ARBA" id="ARBA00004259"/>
    </source>
</evidence>
<evidence type="ECO:0000313" key="5">
    <source>
        <dbReference type="EMBL" id="KAF2761403.1"/>
    </source>
</evidence>
<dbReference type="EMBL" id="ML996567">
    <property type="protein sequence ID" value="KAF2761403.1"/>
    <property type="molecule type" value="Genomic_DNA"/>
</dbReference>
<feature type="region of interest" description="Disordered" evidence="4">
    <location>
        <begin position="649"/>
        <end position="669"/>
    </location>
</feature>
<comment type="subcellular location">
    <subcellularLocation>
        <location evidence="1">Nucleus envelope</location>
    </subcellularLocation>
</comment>
<dbReference type="Pfam" id="PF04097">
    <property type="entry name" value="Nic96"/>
    <property type="match status" value="1"/>
</dbReference>
<feature type="compositionally biased region" description="Polar residues" evidence="4">
    <location>
        <begin position="657"/>
        <end position="668"/>
    </location>
</feature>
<feature type="compositionally biased region" description="Polar residues" evidence="4">
    <location>
        <begin position="93"/>
        <end position="115"/>
    </location>
</feature>
<accession>A0A6A6WF99</accession>
<keyword evidence="6" id="KW-1185">Reference proteome</keyword>
<feature type="region of interest" description="Disordered" evidence="4">
    <location>
        <begin position="145"/>
        <end position="204"/>
    </location>
</feature>
<evidence type="ECO:0000256" key="2">
    <source>
        <dbReference type="ARBA" id="ARBA00010186"/>
    </source>
</evidence>
<dbReference type="PANTHER" id="PTHR11225:SF4">
    <property type="entry name" value="NUCLEAR PORE COMPLEX PROTEIN NUP93"/>
    <property type="match status" value="1"/>
</dbReference>
<gene>
    <name evidence="5" type="ORF">EJ05DRAFT_530851</name>
</gene>
<dbReference type="GO" id="GO:0005643">
    <property type="term" value="C:nuclear pore"/>
    <property type="evidence" value="ECO:0007669"/>
    <property type="project" value="InterPro"/>
</dbReference>
<feature type="compositionally biased region" description="Polar residues" evidence="4">
    <location>
        <begin position="72"/>
        <end position="81"/>
    </location>
</feature>
<feature type="region of interest" description="Disordered" evidence="4">
    <location>
        <begin position="1"/>
        <end position="119"/>
    </location>
</feature>
<keyword evidence="3" id="KW-0539">Nucleus</keyword>
<dbReference type="InterPro" id="IPR007231">
    <property type="entry name" value="Nucleoporin_int_Nup93/Nic96"/>
</dbReference>
<feature type="compositionally biased region" description="Polar residues" evidence="4">
    <location>
        <begin position="41"/>
        <end position="63"/>
    </location>
</feature>
<feature type="compositionally biased region" description="Low complexity" evidence="4">
    <location>
        <begin position="156"/>
        <end position="168"/>
    </location>
</feature>
<dbReference type="Proteomes" id="UP000799437">
    <property type="component" value="Unassembled WGS sequence"/>
</dbReference>
<feature type="compositionally biased region" description="Low complexity" evidence="4">
    <location>
        <begin position="175"/>
        <end position="203"/>
    </location>
</feature>
<dbReference type="GO" id="GO:0006606">
    <property type="term" value="P:protein import into nucleus"/>
    <property type="evidence" value="ECO:0007669"/>
    <property type="project" value="TreeGrafter"/>
</dbReference>
<dbReference type="GO" id="GO:0017056">
    <property type="term" value="F:structural constituent of nuclear pore"/>
    <property type="evidence" value="ECO:0007669"/>
    <property type="project" value="InterPro"/>
</dbReference>
<sequence>MSGLFGNLGGQNKPAVSGLFGNSATTAPASTTKPAPVFGSVTPSVPQNQNSSLFGSTAAQPQQAGIGFGNPPATTTSQSTAIFGGSLGATPAFGNTGQSKPNLFGGAQTNTTSQSTGLFGGGAGATPAFGNVGTANAASNPPAGNSLFGGLGSNTSQSQPGQQSIGGSLFSSTFGAPPQGQTQQQQSQPQSSGSLSQSTTAPSQSAYFDHLLERGKKRNRQQNDAGQFNELPSLQLGLGDIARKVRNLGASGAPIAQARDSKAHYLLAASGVSTGAALKDLNSFKAQAGIGAAVSSQAADTDVDTYIANLQSQSTLAMIAEGLEQSKRDFDTFLEDNVQMEWDAQRKRIYEHLGLSKPHEDIDGEHNSPNPAVRGAFGKSSRRNRLGGTTNGAGMSLRGANMGRSVIGTPSNSRFGRSHAGADTGDKSGPGAQPENPLTRGKQEKFAEKVRGLNTARDRDWTYAILAQFSEVESQSGTDTSQQYVDAYKALMNITGEVATERPTDPGSIRERQYAKAYLDDSTNTADSIHIRKRILSGSLKFLENKFLLDVQNAVDKNRQEAAPGGVPSIISTVRAYITLRANRKELCKNPDLLQIVGDDYCWVVVFYLLRAGLNSEAVNYVKERERAFRAFDRRFLEYITAYAKDPERRLPREKQQSCSNEFKNRMQNPDLDPYRQACNKIVGRCDLGRRTLGELTQGMDDWVWLQFNLARETNRVEDSAGEAFGLDELRSTMAEIGKKHFPLGTEGTNGFTVFFFLQILAGMFEEAVSYLYQHNYVSAVHFAIALSYYGLLRASDFATSGSEILTFTTRNKPQLNFARMIGLYTMDFRAAKSDVAVEYLILIALNADLPGQLGQTHTDVCQEALRELVLETREFASLIGDIRNDGQRIKGAIERRLRLVKLQSDNDFLRKVTINAAHVADSNGRMTDAVLLYYLSNEMSKAFDAVLRVVFEYLATDLGTSATIEPLKPRATDTQANAPTNSSLSLLATEDPLQLGEAFKQLRERWGDVNNYTTQTMEQDALLNVQLLMVKAKRLVEAGNWGAALDCMTQSNILPLSAKGNTAAIRQSVTNMNQWDYIMRNAGNFILWAILCCGKQREVIMQRQYENAQSKNVADDLLQKARDLMVFAGLVRYKLSPRVYEALAEVGQDVGV</sequence>
<comment type="similarity">
    <text evidence="2">Belongs to the nucleoporin interacting component (NIC) family.</text>
</comment>
<dbReference type="PANTHER" id="PTHR11225">
    <property type="entry name" value="NUCLEAR PORE COMPLEX PROTEIN NUP93 NUCLEOPORIN NUP93 DEAD EYE PROTEIN"/>
    <property type="match status" value="1"/>
</dbReference>
<feature type="compositionally biased region" description="Low complexity" evidence="4">
    <location>
        <begin position="23"/>
        <end position="36"/>
    </location>
</feature>
<protein>
    <submittedName>
        <fullName evidence="5">NIC-domain-containing protein</fullName>
    </submittedName>
</protein>
<evidence type="ECO:0000313" key="6">
    <source>
        <dbReference type="Proteomes" id="UP000799437"/>
    </source>
</evidence>
<organism evidence="5 6">
    <name type="scientific">Pseudovirgaria hyperparasitica</name>
    <dbReference type="NCBI Taxonomy" id="470096"/>
    <lineage>
        <taxon>Eukaryota</taxon>
        <taxon>Fungi</taxon>
        <taxon>Dikarya</taxon>
        <taxon>Ascomycota</taxon>
        <taxon>Pezizomycotina</taxon>
        <taxon>Dothideomycetes</taxon>
        <taxon>Dothideomycetes incertae sedis</taxon>
        <taxon>Acrospermales</taxon>
        <taxon>Acrospermaceae</taxon>
        <taxon>Pseudovirgaria</taxon>
    </lineage>
</organism>
<evidence type="ECO:0000256" key="3">
    <source>
        <dbReference type="ARBA" id="ARBA00023242"/>
    </source>
</evidence>